<evidence type="ECO:0000256" key="4">
    <source>
        <dbReference type="ARBA" id="ARBA00022989"/>
    </source>
</evidence>
<feature type="transmembrane region" description="Helical" evidence="6">
    <location>
        <begin position="78"/>
        <end position="99"/>
    </location>
</feature>
<dbReference type="Gene3D" id="1.20.1250.20">
    <property type="entry name" value="MFS general substrate transporter like domains"/>
    <property type="match status" value="1"/>
</dbReference>
<comment type="subcellular location">
    <subcellularLocation>
        <location evidence="1">Cell membrane</location>
        <topology evidence="1">Multi-pass membrane protein</topology>
    </subcellularLocation>
</comment>
<dbReference type="GO" id="GO:0005886">
    <property type="term" value="C:plasma membrane"/>
    <property type="evidence" value="ECO:0007669"/>
    <property type="project" value="UniProtKB-SubCell"/>
</dbReference>
<dbReference type="GO" id="GO:0022857">
    <property type="term" value="F:transmembrane transporter activity"/>
    <property type="evidence" value="ECO:0007669"/>
    <property type="project" value="InterPro"/>
</dbReference>
<evidence type="ECO:0000256" key="3">
    <source>
        <dbReference type="ARBA" id="ARBA00022692"/>
    </source>
</evidence>
<feature type="transmembrane region" description="Helical" evidence="6">
    <location>
        <begin position="140"/>
        <end position="162"/>
    </location>
</feature>
<accession>A0A1Y5RJ47</accession>
<reference evidence="8 9" key="1">
    <citation type="submission" date="2017-03" db="EMBL/GenBank/DDBJ databases">
        <authorList>
            <person name="Afonso C.L."/>
            <person name="Miller P.J."/>
            <person name="Scott M.A."/>
            <person name="Spackman E."/>
            <person name="Goraichik I."/>
            <person name="Dimitrov K.M."/>
            <person name="Suarez D.L."/>
            <person name="Swayne D.E."/>
        </authorList>
    </citation>
    <scope>NUCLEOTIDE SEQUENCE [LARGE SCALE GENOMIC DNA]</scope>
    <source>
        <strain evidence="8 9">CECT 7066</strain>
    </source>
</reference>
<dbReference type="InterPro" id="IPR020846">
    <property type="entry name" value="MFS_dom"/>
</dbReference>
<dbReference type="PANTHER" id="PTHR43124">
    <property type="entry name" value="PURINE EFFLUX PUMP PBUE"/>
    <property type="match status" value="1"/>
</dbReference>
<dbReference type="EMBL" id="FWFV01000001">
    <property type="protein sequence ID" value="SLN17369.1"/>
    <property type="molecule type" value="Genomic_DNA"/>
</dbReference>
<dbReference type="PROSITE" id="PS50850">
    <property type="entry name" value="MFS"/>
    <property type="match status" value="1"/>
</dbReference>
<sequence>MAGMTPRSDWSLILVLFTAGLFAAWQFGKVALILPEIAATYARAPESAAWLVSVVGIVGILLGAVGGNLVAGFGARRVLLFALWLGAGLSAVQAIGLPFPALALTRVAEGLSHLLIVIAAPVLIAGAASDGGRSMAMGLWATFFGVAFALGAVLFPAVVAAVGVPGLFVAHAAGFAALALILSPRLARQPRMPLGADIVAQHLRIYGSPRRAMPALCFVFYTVLFVALVTLIPVALHRPGLAAVLPLVSLSGTFAAGWLAKRGGATRVLMLGFVGCLLSLGLIWAGAVWGVFVLFATMGLLPGAAFALIPELNASVPDRALATGGIAQMGNVGTTLGTPVFAMLLATGGEAGMWGGVALFSVAGLAVTAWLAHLVRRERTGVVPV</sequence>
<name>A0A1Y5RJ47_9RHOB</name>
<keyword evidence="4 6" id="KW-1133">Transmembrane helix</keyword>
<feature type="transmembrane region" description="Helical" evidence="6">
    <location>
        <begin position="241"/>
        <end position="260"/>
    </location>
</feature>
<evidence type="ECO:0000256" key="5">
    <source>
        <dbReference type="ARBA" id="ARBA00023136"/>
    </source>
</evidence>
<evidence type="ECO:0000259" key="7">
    <source>
        <dbReference type="PROSITE" id="PS50850"/>
    </source>
</evidence>
<evidence type="ECO:0000256" key="6">
    <source>
        <dbReference type="SAM" id="Phobius"/>
    </source>
</evidence>
<keyword evidence="2" id="KW-1003">Cell membrane</keyword>
<dbReference type="PANTHER" id="PTHR43124:SF3">
    <property type="entry name" value="CHLORAMPHENICOL EFFLUX PUMP RV0191"/>
    <property type="match status" value="1"/>
</dbReference>
<dbReference type="InterPro" id="IPR011701">
    <property type="entry name" value="MFS"/>
</dbReference>
<feature type="domain" description="Major facilitator superfamily (MFS) profile" evidence="7">
    <location>
        <begin position="12"/>
        <end position="381"/>
    </location>
</feature>
<evidence type="ECO:0000313" key="8">
    <source>
        <dbReference type="EMBL" id="SLN17369.1"/>
    </source>
</evidence>
<feature type="transmembrane region" description="Helical" evidence="6">
    <location>
        <begin position="212"/>
        <end position="235"/>
    </location>
</feature>
<dbReference type="Pfam" id="PF07690">
    <property type="entry name" value="MFS_1"/>
    <property type="match status" value="1"/>
</dbReference>
<feature type="transmembrane region" description="Helical" evidence="6">
    <location>
        <begin position="267"/>
        <end position="285"/>
    </location>
</feature>
<dbReference type="InterPro" id="IPR036259">
    <property type="entry name" value="MFS_trans_sf"/>
</dbReference>
<gene>
    <name evidence="8" type="ORF">PAM7066_00513</name>
</gene>
<evidence type="ECO:0000256" key="2">
    <source>
        <dbReference type="ARBA" id="ARBA00022475"/>
    </source>
</evidence>
<evidence type="ECO:0000256" key="1">
    <source>
        <dbReference type="ARBA" id="ARBA00004651"/>
    </source>
</evidence>
<evidence type="ECO:0000313" key="9">
    <source>
        <dbReference type="Proteomes" id="UP000193870"/>
    </source>
</evidence>
<dbReference type="Proteomes" id="UP000193870">
    <property type="component" value="Unassembled WGS sequence"/>
</dbReference>
<feature type="transmembrane region" description="Helical" evidence="6">
    <location>
        <begin position="168"/>
        <end position="187"/>
    </location>
</feature>
<keyword evidence="5 6" id="KW-0472">Membrane</keyword>
<dbReference type="SUPFAM" id="SSF103473">
    <property type="entry name" value="MFS general substrate transporter"/>
    <property type="match status" value="1"/>
</dbReference>
<feature type="transmembrane region" description="Helical" evidence="6">
    <location>
        <begin position="12"/>
        <end position="28"/>
    </location>
</feature>
<feature type="transmembrane region" description="Helical" evidence="6">
    <location>
        <begin position="351"/>
        <end position="372"/>
    </location>
</feature>
<dbReference type="STRING" id="315423.SAMN04488020_101513"/>
<organism evidence="8 9">
    <name type="scientific">Palleronia marisminoris</name>
    <dbReference type="NCBI Taxonomy" id="315423"/>
    <lineage>
        <taxon>Bacteria</taxon>
        <taxon>Pseudomonadati</taxon>
        <taxon>Pseudomonadota</taxon>
        <taxon>Alphaproteobacteria</taxon>
        <taxon>Rhodobacterales</taxon>
        <taxon>Roseobacteraceae</taxon>
        <taxon>Palleronia</taxon>
    </lineage>
</organism>
<dbReference type="InterPro" id="IPR050189">
    <property type="entry name" value="MFS_Efflux_Transporters"/>
</dbReference>
<feature type="transmembrane region" description="Helical" evidence="6">
    <location>
        <begin position="111"/>
        <end position="128"/>
    </location>
</feature>
<dbReference type="AlphaFoldDB" id="A0A1Y5RJ47"/>
<keyword evidence="9" id="KW-1185">Reference proteome</keyword>
<feature type="transmembrane region" description="Helical" evidence="6">
    <location>
        <begin position="48"/>
        <end position="71"/>
    </location>
</feature>
<keyword evidence="3 6" id="KW-0812">Transmembrane</keyword>
<protein>
    <submittedName>
        <fullName evidence="8">Major Facilitator Superfamily protein</fullName>
    </submittedName>
</protein>
<proteinExistence type="predicted"/>